<dbReference type="Gene3D" id="3.40.50.150">
    <property type="entry name" value="Vaccinia Virus protein VP39"/>
    <property type="match status" value="1"/>
</dbReference>
<dbReference type="Proteomes" id="UP000196084">
    <property type="component" value="Unassembled WGS sequence"/>
</dbReference>
<evidence type="ECO:0000256" key="2">
    <source>
        <dbReference type="ARBA" id="ARBA00022679"/>
    </source>
</evidence>
<reference evidence="4 5" key="1">
    <citation type="submission" date="2017-02" db="EMBL/GenBank/DDBJ databases">
        <title>Natronthermophilus aegyptiacus gen. nov.,sp. nov., an aerobic, extremely halophilic alkalithermophilic archaeon isolated from the athalassohaline Wadi An Natrun, Egypt.</title>
        <authorList>
            <person name="Zhao B."/>
        </authorList>
    </citation>
    <scope>NUCLEOTIDE SEQUENCE [LARGE SCALE GENOMIC DNA]</scope>
    <source>
        <strain evidence="4 5">CGMCC 1.3597</strain>
    </source>
</reference>
<feature type="domain" description="Methyltransferase" evidence="3">
    <location>
        <begin position="46"/>
        <end position="137"/>
    </location>
</feature>
<dbReference type="PANTHER" id="PTHR43861:SF1">
    <property type="entry name" value="TRANS-ACONITATE 2-METHYLTRANSFERASE"/>
    <property type="match status" value="1"/>
</dbReference>
<accession>A0A202E820</accession>
<evidence type="ECO:0000313" key="4">
    <source>
        <dbReference type="EMBL" id="OVE84288.1"/>
    </source>
</evidence>
<dbReference type="OrthoDB" id="8915at2157"/>
<dbReference type="RefSeq" id="WP_087714449.1">
    <property type="nucleotide sequence ID" value="NZ_MWPH01000002.1"/>
</dbReference>
<evidence type="ECO:0000313" key="5">
    <source>
        <dbReference type="Proteomes" id="UP000196084"/>
    </source>
</evidence>
<keyword evidence="2 4" id="KW-0808">Transferase</keyword>
<dbReference type="CDD" id="cd02440">
    <property type="entry name" value="AdoMet_MTases"/>
    <property type="match status" value="1"/>
</dbReference>
<evidence type="ECO:0000256" key="1">
    <source>
        <dbReference type="ARBA" id="ARBA00022603"/>
    </source>
</evidence>
<name>A0A202E820_9EURY</name>
<organism evidence="4 5">
    <name type="scientific">Natronolimnobius baerhuensis</name>
    <dbReference type="NCBI Taxonomy" id="253108"/>
    <lineage>
        <taxon>Archaea</taxon>
        <taxon>Methanobacteriati</taxon>
        <taxon>Methanobacteriota</taxon>
        <taxon>Stenosarchaea group</taxon>
        <taxon>Halobacteria</taxon>
        <taxon>Halobacteriales</taxon>
        <taxon>Natrialbaceae</taxon>
        <taxon>Natronolimnobius</taxon>
    </lineage>
</organism>
<dbReference type="Pfam" id="PF13649">
    <property type="entry name" value="Methyltransf_25"/>
    <property type="match status" value="1"/>
</dbReference>
<dbReference type="GO" id="GO:0032259">
    <property type="term" value="P:methylation"/>
    <property type="evidence" value="ECO:0007669"/>
    <property type="project" value="UniProtKB-KW"/>
</dbReference>
<evidence type="ECO:0000259" key="3">
    <source>
        <dbReference type="Pfam" id="PF13649"/>
    </source>
</evidence>
<proteinExistence type="predicted"/>
<keyword evidence="5" id="KW-1185">Reference proteome</keyword>
<dbReference type="InterPro" id="IPR029063">
    <property type="entry name" value="SAM-dependent_MTases_sf"/>
</dbReference>
<protein>
    <submittedName>
        <fullName evidence="4">Methyltransferase type 11</fullName>
    </submittedName>
</protein>
<keyword evidence="1 4" id="KW-0489">Methyltransferase</keyword>
<dbReference type="GO" id="GO:0008168">
    <property type="term" value="F:methyltransferase activity"/>
    <property type="evidence" value="ECO:0007669"/>
    <property type="project" value="UniProtKB-KW"/>
</dbReference>
<gene>
    <name evidence="4" type="ORF">B2G88_07675</name>
</gene>
<dbReference type="PANTHER" id="PTHR43861">
    <property type="entry name" value="TRANS-ACONITATE 2-METHYLTRANSFERASE-RELATED"/>
    <property type="match status" value="1"/>
</dbReference>
<comment type="caution">
    <text evidence="4">The sequence shown here is derived from an EMBL/GenBank/DDBJ whole genome shotgun (WGS) entry which is preliminary data.</text>
</comment>
<dbReference type="EMBL" id="MWPH01000002">
    <property type="protein sequence ID" value="OVE84288.1"/>
    <property type="molecule type" value="Genomic_DNA"/>
</dbReference>
<dbReference type="InterPro" id="IPR041698">
    <property type="entry name" value="Methyltransf_25"/>
</dbReference>
<sequence length="210" mass="23542">MVDKNVVRRGYDGLAETYATERDPDDREGELLEGLLERLPESGRLLDVGCGQGEPVLECLTDEPQLETLGIDLSREQLRFAREATAGVSLARGDMTALPVETNAFDAVTAFHSVIHVPKDDHQAVIDEFARVLRPDGFVLMTEGTNDWQGTNPDWLESGVEMQWHIAGAERTREQLRNAGFDICDEWLVGDELADEDAHWTVFLARLKDY</sequence>
<dbReference type="SUPFAM" id="SSF53335">
    <property type="entry name" value="S-adenosyl-L-methionine-dependent methyltransferases"/>
    <property type="match status" value="1"/>
</dbReference>
<dbReference type="AlphaFoldDB" id="A0A202E820"/>